<dbReference type="InterPro" id="IPR007353">
    <property type="entry name" value="DUF421"/>
</dbReference>
<evidence type="ECO:0000313" key="10">
    <source>
        <dbReference type="EMBL" id="NVO85506.1"/>
    </source>
</evidence>
<keyword evidence="3" id="KW-1003">Cell membrane</keyword>
<comment type="caution">
    <text evidence="10">The sequence shown here is derived from an EMBL/GenBank/DDBJ whole genome shotgun (WGS) entry which is preliminary data.</text>
</comment>
<comment type="similarity">
    <text evidence="2">Belongs to the UPF0702 family.</text>
</comment>
<evidence type="ECO:0000256" key="4">
    <source>
        <dbReference type="ARBA" id="ARBA00022692"/>
    </source>
</evidence>
<gene>
    <name evidence="10" type="ORF">HW556_11510</name>
</gene>
<protein>
    <submittedName>
        <fullName evidence="10">DUF421 domain-containing protein</fullName>
    </submittedName>
</protein>
<evidence type="ECO:0000256" key="5">
    <source>
        <dbReference type="ARBA" id="ARBA00022989"/>
    </source>
</evidence>
<dbReference type="Gene3D" id="3.30.240.20">
    <property type="entry name" value="bsu07140 like domains"/>
    <property type="match status" value="1"/>
</dbReference>
<dbReference type="InterPro" id="IPR048454">
    <property type="entry name" value="YetF_N"/>
</dbReference>
<sequence>MEKIFFSNWENIIRLLITGVLAYVGLLLLLRTSGKRTLSKMNAFDLIVTVALGSTLASTLLNKSVPLLEGLLGMALLIGLQFVITWLAVRFKAVDRLVKAEPSLLVYEGHVLPDAMRQQRITEGEILTALRENGINSLSEAAAVVLENNGTLTVLDSISHGVKSALNDVPRA</sequence>
<dbReference type="PANTHER" id="PTHR34582">
    <property type="entry name" value="UPF0702 TRANSMEMBRANE PROTEIN YCAP"/>
    <property type="match status" value="1"/>
</dbReference>
<feature type="transmembrane region" description="Helical" evidence="7">
    <location>
        <begin position="12"/>
        <end position="30"/>
    </location>
</feature>
<dbReference type="InterPro" id="IPR023090">
    <property type="entry name" value="UPF0702_alpha/beta_dom_sf"/>
</dbReference>
<comment type="subcellular location">
    <subcellularLocation>
        <location evidence="1">Cell membrane</location>
        <topology evidence="1">Multi-pass membrane protein</topology>
    </subcellularLocation>
</comment>
<dbReference type="Pfam" id="PF04239">
    <property type="entry name" value="DUF421"/>
    <property type="match status" value="1"/>
</dbReference>
<evidence type="ECO:0000256" key="7">
    <source>
        <dbReference type="SAM" id="Phobius"/>
    </source>
</evidence>
<reference evidence="10 11" key="1">
    <citation type="submission" date="2020-05" db="EMBL/GenBank/DDBJ databases">
        <title>Hymenobacter terrestris sp. nov. and Hymenobacter lapidiphilus sp. nov., isolated from regoliths in Antarctica.</title>
        <authorList>
            <person name="Sedlacek I."/>
            <person name="Pantucek R."/>
            <person name="Zeman M."/>
            <person name="Holochova P."/>
            <person name="Kralova S."/>
            <person name="Stankova E."/>
            <person name="Sedo O."/>
            <person name="Micenkova L."/>
            <person name="Svec P."/>
            <person name="Gupta V."/>
            <person name="Sood U."/>
            <person name="Korpole U.S."/>
            <person name="Lal R."/>
        </authorList>
    </citation>
    <scope>NUCLEOTIDE SEQUENCE [LARGE SCALE GENOMIC DNA]</scope>
    <source>
        <strain evidence="10 11">P5252</strain>
    </source>
</reference>
<dbReference type="EMBL" id="JABKAV010000032">
    <property type="protein sequence ID" value="NVO85506.1"/>
    <property type="molecule type" value="Genomic_DNA"/>
</dbReference>
<evidence type="ECO:0000256" key="6">
    <source>
        <dbReference type="ARBA" id="ARBA00023136"/>
    </source>
</evidence>
<keyword evidence="6 7" id="KW-0472">Membrane</keyword>
<keyword evidence="5 7" id="KW-1133">Transmembrane helix</keyword>
<feature type="domain" description="YetF C-terminal" evidence="8">
    <location>
        <begin position="90"/>
        <end position="157"/>
    </location>
</feature>
<dbReference type="RefSeq" id="WP_176900190.1">
    <property type="nucleotide sequence ID" value="NZ_JABKAV010000032.1"/>
</dbReference>
<dbReference type="Proteomes" id="UP000626554">
    <property type="component" value="Unassembled WGS sequence"/>
</dbReference>
<evidence type="ECO:0000256" key="1">
    <source>
        <dbReference type="ARBA" id="ARBA00004651"/>
    </source>
</evidence>
<evidence type="ECO:0000256" key="3">
    <source>
        <dbReference type="ARBA" id="ARBA00022475"/>
    </source>
</evidence>
<organism evidence="10 11">
    <name type="scientific">Hymenobacter terrestris</name>
    <dbReference type="NCBI Taxonomy" id="2748310"/>
    <lineage>
        <taxon>Bacteria</taxon>
        <taxon>Pseudomonadati</taxon>
        <taxon>Bacteroidota</taxon>
        <taxon>Cytophagia</taxon>
        <taxon>Cytophagales</taxon>
        <taxon>Hymenobacteraceae</taxon>
        <taxon>Hymenobacter</taxon>
    </lineage>
</organism>
<name>A0ABX2Q3G4_9BACT</name>
<evidence type="ECO:0000313" key="11">
    <source>
        <dbReference type="Proteomes" id="UP000626554"/>
    </source>
</evidence>
<feature type="domain" description="YetF-like N-terminal transmembrane" evidence="9">
    <location>
        <begin position="20"/>
        <end position="86"/>
    </location>
</feature>
<keyword evidence="4 7" id="KW-0812">Transmembrane</keyword>
<proteinExistence type="inferred from homology"/>
<feature type="transmembrane region" description="Helical" evidence="7">
    <location>
        <begin position="67"/>
        <end position="89"/>
    </location>
</feature>
<dbReference type="PANTHER" id="PTHR34582:SF6">
    <property type="entry name" value="UPF0702 TRANSMEMBRANE PROTEIN YCAP"/>
    <property type="match status" value="1"/>
</dbReference>
<evidence type="ECO:0000256" key="2">
    <source>
        <dbReference type="ARBA" id="ARBA00006448"/>
    </source>
</evidence>
<keyword evidence="11" id="KW-1185">Reference proteome</keyword>
<evidence type="ECO:0000259" key="9">
    <source>
        <dbReference type="Pfam" id="PF20730"/>
    </source>
</evidence>
<accession>A0ABX2Q3G4</accession>
<evidence type="ECO:0000259" key="8">
    <source>
        <dbReference type="Pfam" id="PF04239"/>
    </source>
</evidence>
<dbReference type="Pfam" id="PF20730">
    <property type="entry name" value="YetF_N"/>
    <property type="match status" value="1"/>
</dbReference>